<name>A0A8T1U1K1_9STRA</name>
<feature type="non-terminal residue" evidence="1">
    <location>
        <position position="1"/>
    </location>
</feature>
<reference evidence="1" key="1">
    <citation type="submission" date="2021-01" db="EMBL/GenBank/DDBJ databases">
        <title>Phytophthora aleatoria, a newly-described species from Pinus radiata is distinct from Phytophthora cactorum isolates based on comparative genomics.</title>
        <authorList>
            <person name="Mcdougal R."/>
            <person name="Panda P."/>
            <person name="Williams N."/>
            <person name="Studholme D.J."/>
        </authorList>
    </citation>
    <scope>NUCLEOTIDE SEQUENCE</scope>
    <source>
        <strain evidence="1">NZFS 3830</strain>
    </source>
</reference>
<proteinExistence type="predicted"/>
<sequence>WRVATCLNQPGARHFGRWTLKRPRASWRCARWTSTASPRRISSLQIRLTPPSRARARTAKVELHYRSCAND</sequence>
<dbReference type="EMBL" id="JAENGZ010000979">
    <property type="protein sequence ID" value="KAG6951769.1"/>
    <property type="molecule type" value="Genomic_DNA"/>
</dbReference>
<dbReference type="AlphaFoldDB" id="A0A8T1U1K1"/>
<evidence type="ECO:0000313" key="2">
    <source>
        <dbReference type="Proteomes" id="UP000688947"/>
    </source>
</evidence>
<evidence type="ECO:0000313" key="1">
    <source>
        <dbReference type="EMBL" id="KAG6951769.1"/>
    </source>
</evidence>
<accession>A0A8T1U1K1</accession>
<gene>
    <name evidence="1" type="ORF">JG687_00013396</name>
</gene>
<organism evidence="1 2">
    <name type="scientific">Phytophthora cactorum</name>
    <dbReference type="NCBI Taxonomy" id="29920"/>
    <lineage>
        <taxon>Eukaryota</taxon>
        <taxon>Sar</taxon>
        <taxon>Stramenopiles</taxon>
        <taxon>Oomycota</taxon>
        <taxon>Peronosporomycetes</taxon>
        <taxon>Peronosporales</taxon>
        <taxon>Peronosporaceae</taxon>
        <taxon>Phytophthora</taxon>
    </lineage>
</organism>
<protein>
    <submittedName>
        <fullName evidence="1">Uncharacterized protein</fullName>
    </submittedName>
</protein>
<dbReference type="Proteomes" id="UP000688947">
    <property type="component" value="Unassembled WGS sequence"/>
</dbReference>
<comment type="caution">
    <text evidence="1">The sequence shown here is derived from an EMBL/GenBank/DDBJ whole genome shotgun (WGS) entry which is preliminary data.</text>
</comment>